<accession>A0A914XD01</accession>
<dbReference type="SUPFAM" id="SSF47986">
    <property type="entry name" value="DEATH domain"/>
    <property type="match status" value="1"/>
</dbReference>
<evidence type="ECO:0000313" key="2">
    <source>
        <dbReference type="Proteomes" id="UP000887566"/>
    </source>
</evidence>
<name>A0A914XD01_9BILA</name>
<dbReference type="PROSITE" id="PS50209">
    <property type="entry name" value="CARD"/>
    <property type="match status" value="1"/>
</dbReference>
<dbReference type="InterPro" id="IPR037939">
    <property type="entry name" value="CRADD"/>
</dbReference>
<dbReference type="WBParaSite" id="PSAMB.scaffold7090size8249.g29575.t1">
    <property type="protein sequence ID" value="PSAMB.scaffold7090size8249.g29575.t1"/>
    <property type="gene ID" value="PSAMB.scaffold7090size8249.g29575"/>
</dbReference>
<dbReference type="PANTHER" id="PTHR15034">
    <property type="entry name" value="DEATH DOMAIN-CONTAINING PROTEIN CRADD"/>
    <property type="match status" value="1"/>
</dbReference>
<dbReference type="InterPro" id="IPR001315">
    <property type="entry name" value="CARD"/>
</dbReference>
<keyword evidence="2" id="KW-1185">Reference proteome</keyword>
<reference evidence="3" key="1">
    <citation type="submission" date="2022-11" db="UniProtKB">
        <authorList>
            <consortium name="WormBaseParasite"/>
        </authorList>
    </citation>
    <scope>IDENTIFICATION</scope>
</reference>
<dbReference type="PANTHER" id="PTHR15034:SF5">
    <property type="entry name" value="DEATH DOMAIN-CONTAINING PROTEIN CRADD"/>
    <property type="match status" value="1"/>
</dbReference>
<proteinExistence type="predicted"/>
<sequence>MNQQHIRTLIACKRELCERLSLTQVLVILQSEFVLDGVQIQEIKAKPTPFSRNETFIDTLTSEGQSNAFRALLNALRQSNQPYLADLLEAKARETVATPSSSAAATVTAATVDYQHDYEKLKDEALPEAVRMAIQESVPSLMNTIADASPVIEYMREKDALNDTNVASLREMRPNQSAIVQELMHILQYSSVHDFVRFIEALNSNNLRHAKSPFKSILGKRFDLDSTVVIF</sequence>
<dbReference type="Pfam" id="PF00619">
    <property type="entry name" value="CARD"/>
    <property type="match status" value="1"/>
</dbReference>
<dbReference type="InterPro" id="IPR011029">
    <property type="entry name" value="DEATH-like_dom_sf"/>
</dbReference>
<evidence type="ECO:0000259" key="1">
    <source>
        <dbReference type="PROSITE" id="PS50209"/>
    </source>
</evidence>
<evidence type="ECO:0000313" key="3">
    <source>
        <dbReference type="WBParaSite" id="PSAMB.scaffold7090size8249.g29575.t1"/>
    </source>
</evidence>
<dbReference type="GO" id="GO:0042981">
    <property type="term" value="P:regulation of apoptotic process"/>
    <property type="evidence" value="ECO:0007669"/>
    <property type="project" value="InterPro"/>
</dbReference>
<dbReference type="CDD" id="cd01671">
    <property type="entry name" value="CARD"/>
    <property type="match status" value="1"/>
</dbReference>
<dbReference type="Gene3D" id="1.10.533.10">
    <property type="entry name" value="Death Domain, Fas"/>
    <property type="match status" value="2"/>
</dbReference>
<dbReference type="Proteomes" id="UP000887566">
    <property type="component" value="Unplaced"/>
</dbReference>
<dbReference type="GO" id="GO:0002020">
    <property type="term" value="F:protease binding"/>
    <property type="evidence" value="ECO:0007669"/>
    <property type="project" value="InterPro"/>
</dbReference>
<organism evidence="2 3">
    <name type="scientific">Plectus sambesii</name>
    <dbReference type="NCBI Taxonomy" id="2011161"/>
    <lineage>
        <taxon>Eukaryota</taxon>
        <taxon>Metazoa</taxon>
        <taxon>Ecdysozoa</taxon>
        <taxon>Nematoda</taxon>
        <taxon>Chromadorea</taxon>
        <taxon>Plectida</taxon>
        <taxon>Plectina</taxon>
        <taxon>Plectoidea</taxon>
        <taxon>Plectidae</taxon>
        <taxon>Plectus</taxon>
    </lineage>
</organism>
<protein>
    <submittedName>
        <fullName evidence="3">CARD domain-containing protein</fullName>
    </submittedName>
</protein>
<feature type="domain" description="CARD" evidence="1">
    <location>
        <begin position="1"/>
        <end position="91"/>
    </location>
</feature>
<dbReference type="AlphaFoldDB" id="A0A914XD01"/>
<dbReference type="GO" id="GO:0070513">
    <property type="term" value="F:death domain binding"/>
    <property type="evidence" value="ECO:0007669"/>
    <property type="project" value="InterPro"/>
</dbReference>